<sequence length="41" mass="5038">MAMFSFLKNLLNDSKFKKDLKLNMYQIIEIERDRIRAIVYQ</sequence>
<dbReference type="EMBL" id="FQXO01000062">
    <property type="protein sequence ID" value="SHH75520.1"/>
    <property type="molecule type" value="Genomic_DNA"/>
</dbReference>
<reference evidence="2" key="1">
    <citation type="submission" date="2016-11" db="EMBL/GenBank/DDBJ databases">
        <authorList>
            <person name="Varghese N."/>
            <person name="Submissions S."/>
        </authorList>
    </citation>
    <scope>NUCLEOTIDE SEQUENCE [LARGE SCALE GENOMIC DNA]</scope>
    <source>
        <strain evidence="2">DSM 13643</strain>
    </source>
</reference>
<organism evidence="1 2">
    <name type="scientific">Caloranaerobacter azorensis DSM 13643</name>
    <dbReference type="NCBI Taxonomy" id="1121264"/>
    <lineage>
        <taxon>Bacteria</taxon>
        <taxon>Bacillati</taxon>
        <taxon>Bacillota</taxon>
        <taxon>Tissierellia</taxon>
        <taxon>Tissierellales</taxon>
        <taxon>Thermohalobacteraceae</taxon>
        <taxon>Caloranaerobacter</taxon>
    </lineage>
</organism>
<protein>
    <submittedName>
        <fullName evidence="1">Uncharacterized protein</fullName>
    </submittedName>
</protein>
<evidence type="ECO:0000313" key="2">
    <source>
        <dbReference type="Proteomes" id="UP000183967"/>
    </source>
</evidence>
<dbReference type="AlphaFoldDB" id="A0A1M5VJZ9"/>
<dbReference type="Proteomes" id="UP000183967">
    <property type="component" value="Unassembled WGS sequence"/>
</dbReference>
<gene>
    <name evidence="1" type="ORF">SAMN02745135_01975</name>
</gene>
<evidence type="ECO:0000313" key="1">
    <source>
        <dbReference type="EMBL" id="SHH75520.1"/>
    </source>
</evidence>
<keyword evidence="2" id="KW-1185">Reference proteome</keyword>
<name>A0A1M5VJZ9_9FIRM</name>
<accession>A0A1M5VJZ9</accession>
<proteinExistence type="predicted"/>